<keyword evidence="4" id="KW-0320">Glycogen biosynthesis</keyword>
<dbReference type="RefSeq" id="WP_091758840.1">
    <property type="nucleotide sequence ID" value="NZ_FOHB01000004.1"/>
</dbReference>
<keyword evidence="3 7" id="KW-0548">Nucleotidyltransferase</keyword>
<evidence type="ECO:0000256" key="4">
    <source>
        <dbReference type="ARBA" id="ARBA00023056"/>
    </source>
</evidence>
<dbReference type="EMBL" id="FOHB01000004">
    <property type="protein sequence ID" value="SES26813.1"/>
    <property type="molecule type" value="Genomic_DNA"/>
</dbReference>
<dbReference type="SUPFAM" id="SSF53448">
    <property type="entry name" value="Nucleotide-diphospho-sugar transferases"/>
    <property type="match status" value="1"/>
</dbReference>
<accession>A0A1H9VZW4</accession>
<dbReference type="PANTHER" id="PTHR43523:SF2">
    <property type="entry name" value="GLUCOSE-1-PHOSPHATE ADENYLYLTRANSFERASE"/>
    <property type="match status" value="1"/>
</dbReference>
<evidence type="ECO:0000259" key="5">
    <source>
        <dbReference type="Pfam" id="PF00483"/>
    </source>
</evidence>
<dbReference type="Proteomes" id="UP000199019">
    <property type="component" value="Unassembled WGS sequence"/>
</dbReference>
<protein>
    <submittedName>
        <fullName evidence="7">Glucose-1-phosphate adenylyltransferase</fullName>
    </submittedName>
</protein>
<feature type="domain" description="Nucleotidyl transferase" evidence="5">
    <location>
        <begin position="9"/>
        <end position="270"/>
    </location>
</feature>
<keyword evidence="2 7" id="KW-0808">Transferase</keyword>
<evidence type="ECO:0000256" key="3">
    <source>
        <dbReference type="ARBA" id="ARBA00022695"/>
    </source>
</evidence>
<keyword evidence="8" id="KW-1185">Reference proteome</keyword>
<reference evidence="8" key="1">
    <citation type="submission" date="2016-10" db="EMBL/GenBank/DDBJ databases">
        <authorList>
            <person name="Varghese N."/>
            <person name="Submissions S."/>
        </authorList>
    </citation>
    <scope>NUCLEOTIDE SEQUENCE [LARGE SCALE GENOMIC DNA]</scope>
    <source>
        <strain evidence="8">CGMCC 1.6963</strain>
    </source>
</reference>
<dbReference type="GO" id="GO:0008878">
    <property type="term" value="F:glucose-1-phosphate adenylyltransferase activity"/>
    <property type="evidence" value="ECO:0007669"/>
    <property type="project" value="InterPro"/>
</dbReference>
<proteinExistence type="inferred from homology"/>
<dbReference type="SUPFAM" id="SSF51161">
    <property type="entry name" value="Trimeric LpxA-like enzymes"/>
    <property type="match status" value="1"/>
</dbReference>
<dbReference type="PANTHER" id="PTHR43523">
    <property type="entry name" value="GLUCOSE-1-PHOSPHATE ADENYLYLTRANSFERASE-RELATED"/>
    <property type="match status" value="1"/>
</dbReference>
<dbReference type="InterPro" id="IPR011004">
    <property type="entry name" value="Trimer_LpxA-like_sf"/>
</dbReference>
<dbReference type="Pfam" id="PF00483">
    <property type="entry name" value="NTP_transferase"/>
    <property type="match status" value="1"/>
</dbReference>
<name>A0A1H9VZW4_9MICO</name>
<dbReference type="Pfam" id="PF24894">
    <property type="entry name" value="Hexapep_GlmU"/>
    <property type="match status" value="1"/>
</dbReference>
<dbReference type="InterPro" id="IPR011831">
    <property type="entry name" value="ADP-Glc_PPase"/>
</dbReference>
<evidence type="ECO:0000313" key="8">
    <source>
        <dbReference type="Proteomes" id="UP000199019"/>
    </source>
</evidence>
<sequence length="410" mass="43434">MGAGTSVIAIVQAGGQGSRMDVLTRERAKPGLPFASAYRLVDFALSSLGNSGIVDVWLSVQYQAASLDPHVAGGRPWDLDRTRGGFRRVVPEEGAGGGVESGFSQGNADDLLRMRDEIERSGAEAVVVLSADHVFALDIAEVLEAHRESGADCTLVTAETSRSEARHNVVVHSDGGGRVSRVDVKPSSPATTTVATEIFVYRAESLVRALDSLRRELAHEADGDDSGLGDFGEHLLPWLLAHGDVRAFPLRRYWKDVGRPEAYLAAHRDVIAGRVDALDDPDRPVMTRSPDRAPGVVRAGAEVEDAIVGVACDVRGRVVRSVLGPGVVVRAGALVEDSVLFGDVVVEAGAEVRTCIVDDEVVIARGAVVGAAAPSNRPRDKDITLVGRQSRISRNAVVEAGARLEPGTRV</sequence>
<organism evidence="7 8">
    <name type="scientific">Pedococcus cremeus</name>
    <dbReference type="NCBI Taxonomy" id="587636"/>
    <lineage>
        <taxon>Bacteria</taxon>
        <taxon>Bacillati</taxon>
        <taxon>Actinomycetota</taxon>
        <taxon>Actinomycetes</taxon>
        <taxon>Micrococcales</taxon>
        <taxon>Intrasporangiaceae</taxon>
        <taxon>Pedococcus</taxon>
    </lineage>
</organism>
<dbReference type="InterPro" id="IPR056818">
    <property type="entry name" value="GlmU/GlgC-like_hexapep"/>
</dbReference>
<dbReference type="Gene3D" id="2.160.10.10">
    <property type="entry name" value="Hexapeptide repeat proteins"/>
    <property type="match status" value="1"/>
</dbReference>
<dbReference type="Gene3D" id="3.90.550.10">
    <property type="entry name" value="Spore Coat Polysaccharide Biosynthesis Protein SpsA, Chain A"/>
    <property type="match status" value="1"/>
</dbReference>
<evidence type="ECO:0000256" key="1">
    <source>
        <dbReference type="ARBA" id="ARBA00010443"/>
    </source>
</evidence>
<dbReference type="AlphaFoldDB" id="A0A1H9VZW4"/>
<dbReference type="OrthoDB" id="9801810at2"/>
<comment type="similarity">
    <text evidence="1">Belongs to the bacterial/plant glucose-1-phosphate adenylyltransferase family.</text>
</comment>
<feature type="domain" description="Glucose-1-phosphate adenylyltransferase/Bifunctional protein GlmU-like C-terminal hexapeptide" evidence="6">
    <location>
        <begin position="302"/>
        <end position="374"/>
    </location>
</feature>
<gene>
    <name evidence="7" type="ORF">SAMN05216199_2661</name>
</gene>
<dbReference type="InterPro" id="IPR005835">
    <property type="entry name" value="NTP_transferase_dom"/>
</dbReference>
<evidence type="ECO:0000256" key="2">
    <source>
        <dbReference type="ARBA" id="ARBA00022679"/>
    </source>
</evidence>
<dbReference type="STRING" id="587636.SAMN05216199_2661"/>
<dbReference type="CDD" id="cd02508">
    <property type="entry name" value="ADP_Glucose_PP"/>
    <property type="match status" value="1"/>
</dbReference>
<dbReference type="GO" id="GO:0005978">
    <property type="term" value="P:glycogen biosynthetic process"/>
    <property type="evidence" value="ECO:0007669"/>
    <property type="project" value="UniProtKB-KW"/>
</dbReference>
<dbReference type="InterPro" id="IPR029044">
    <property type="entry name" value="Nucleotide-diphossugar_trans"/>
</dbReference>
<evidence type="ECO:0000313" key="7">
    <source>
        <dbReference type="EMBL" id="SES26813.1"/>
    </source>
</evidence>
<evidence type="ECO:0000259" key="6">
    <source>
        <dbReference type="Pfam" id="PF24894"/>
    </source>
</evidence>